<evidence type="ECO:0000256" key="11">
    <source>
        <dbReference type="PIRSR" id="PIRSR617512-2"/>
    </source>
</evidence>
<dbReference type="InterPro" id="IPR018391">
    <property type="entry name" value="PQQ_b-propeller_rpt"/>
</dbReference>
<dbReference type="Proteomes" id="UP000284605">
    <property type="component" value="Unassembled WGS sequence"/>
</dbReference>
<comment type="similarity">
    <text evidence="1">Belongs to the bacterial PQQ dehydrogenase family.</text>
</comment>
<evidence type="ECO:0000256" key="9">
    <source>
        <dbReference type="ARBA" id="ARBA00023157"/>
    </source>
</evidence>
<dbReference type="InterPro" id="IPR009056">
    <property type="entry name" value="Cyt_c-like_dom"/>
</dbReference>
<dbReference type="EC" id="1.1.2.-" evidence="16"/>
<dbReference type="GO" id="GO:0070968">
    <property type="term" value="F:pyrroloquinoline quinone binding"/>
    <property type="evidence" value="ECO:0007669"/>
    <property type="project" value="UniProtKB-ARBA"/>
</dbReference>
<dbReference type="GO" id="GO:0016020">
    <property type="term" value="C:membrane"/>
    <property type="evidence" value="ECO:0007669"/>
    <property type="project" value="InterPro"/>
</dbReference>
<evidence type="ECO:0000256" key="4">
    <source>
        <dbReference type="ARBA" id="ARBA00022729"/>
    </source>
</evidence>
<feature type="binding site" description="covalent" evidence="11">
    <location>
        <position position="625"/>
    </location>
    <ligand>
        <name>heme c</name>
        <dbReference type="ChEBI" id="CHEBI:61717"/>
    </ligand>
</feature>
<feature type="signal peptide" evidence="14">
    <location>
        <begin position="1"/>
        <end position="25"/>
    </location>
</feature>
<dbReference type="InterPro" id="IPR011047">
    <property type="entry name" value="Quinoprotein_ADH-like_sf"/>
</dbReference>
<dbReference type="Pfam" id="PF13442">
    <property type="entry name" value="Cytochrome_CBB3"/>
    <property type="match status" value="1"/>
</dbReference>
<evidence type="ECO:0000256" key="3">
    <source>
        <dbReference type="ARBA" id="ARBA00022723"/>
    </source>
</evidence>
<feature type="disulfide bond" evidence="13">
    <location>
        <begin position="140"/>
        <end position="141"/>
    </location>
</feature>
<dbReference type="NCBIfam" id="TIGR03075">
    <property type="entry name" value="PQQ_enz_alc_DH"/>
    <property type="match status" value="1"/>
</dbReference>
<dbReference type="SMART" id="SM00564">
    <property type="entry name" value="PQQ"/>
    <property type="match status" value="5"/>
</dbReference>
<dbReference type="AlphaFoldDB" id="A0A418WTQ2"/>
<keyword evidence="5 12" id="KW-0106">Calcium</keyword>
<keyword evidence="3 12" id="KW-0479">Metal-binding</keyword>
<comment type="caution">
    <text evidence="16">The sequence shown here is derived from an EMBL/GenBank/DDBJ whole genome shotgun (WGS) entry which is preliminary data.</text>
</comment>
<dbReference type="Gene3D" id="1.10.760.10">
    <property type="entry name" value="Cytochrome c-like domain"/>
    <property type="match status" value="1"/>
</dbReference>
<dbReference type="Gene3D" id="2.140.10.10">
    <property type="entry name" value="Quinoprotein alcohol dehydrogenase-like superfamily"/>
    <property type="match status" value="1"/>
</dbReference>
<keyword evidence="17" id="KW-1185">Reference proteome</keyword>
<feature type="binding site" description="covalent" evidence="11">
    <location>
        <position position="628"/>
    </location>
    <ligand>
        <name>heme c</name>
        <dbReference type="ChEBI" id="CHEBI:61717"/>
    </ligand>
</feature>
<dbReference type="InterPro" id="IPR001479">
    <property type="entry name" value="Quinoprotein_DH_CS"/>
</dbReference>
<organism evidence="16 17">
    <name type="scientific">Oleomonas cavernae</name>
    <dbReference type="NCBI Taxonomy" id="2320859"/>
    <lineage>
        <taxon>Bacteria</taxon>
        <taxon>Pseudomonadati</taxon>
        <taxon>Pseudomonadota</taxon>
        <taxon>Alphaproteobacteria</taxon>
        <taxon>Acetobacterales</taxon>
        <taxon>Acetobacteraceae</taxon>
        <taxon>Oleomonas</taxon>
    </lineage>
</organism>
<dbReference type="SUPFAM" id="SSF50998">
    <property type="entry name" value="Quinoprotein alcohol dehydrogenase-like"/>
    <property type="match status" value="1"/>
</dbReference>
<dbReference type="OrthoDB" id="9794322at2"/>
<feature type="binding site" description="axial binding residue" evidence="12">
    <location>
        <position position="629"/>
    </location>
    <ligand>
        <name>heme c</name>
        <dbReference type="ChEBI" id="CHEBI:61717"/>
    </ligand>
    <ligandPart>
        <name>Fe</name>
        <dbReference type="ChEBI" id="CHEBI:18248"/>
    </ligandPart>
</feature>
<evidence type="ECO:0000256" key="1">
    <source>
        <dbReference type="ARBA" id="ARBA00008156"/>
    </source>
</evidence>
<proteinExistence type="inferred from homology"/>
<keyword evidence="2 11" id="KW-0349">Heme</keyword>
<evidence type="ECO:0000256" key="6">
    <source>
        <dbReference type="ARBA" id="ARBA00022891"/>
    </source>
</evidence>
<sequence>MHSRTRGAALVALACSALFASIALADIPPPPPPSAAAVDGPRIVGADREPGNWMSHGRTYSEQRYSPLDQINAGNVKQLGLAWSYDTGGNRGHHATPIVVDGVMYVTAPWSIVTALDARTGKELWTYDPEVPKEYGKFACCDVVNRGVAVWQGKVYSGTLDGRLVALDAATGKVAWAIDTKAGEGPWPYTITGAPRVVKGKVIIGNGGAEYGVRGYFTAYDAATGNKLWRFYTVPGDPAKPFESPEMEAAAKTWTGEWWKVGGGGTAWDSMAYDPDLNLLYVGTGNGSPWARHVRSPGGGDNLFLSSILAIDPDTGRMKWYYQTTPGDTWDYTATQHLILAELTIEGKPRKVIMQAPKNGFFYVLDRETGKLLSADKYVQATWATHVDLATGRPVENPEASWAEKPALVYPSAIGGHNWQPMSFSPKTGLVYIPTQEIPGLYTPEAKFVYHRKQWNTGSDNAPLIDAPPESVSGALIAWDPVARKEAWRAKLWGPWNGGVLSTAGDLVFQGTSDGKFIAYDARTGERLWWAPAQTGIQAAPITYTVDGQQYVTVVAGYGGAYALAFGRAAKTSDLPNIGRVLTFKVGGTAQLPPQDLAAAIPPPPAHTAPAEQIAKGEVLYAQYCAVCHGIGAVSGGVLPDLRHAGPVIHESWKEIVLGGMLKDNGMVSFADVFSDADADAIHAYVIKRAHEGDVPGGTPAKAN</sequence>
<gene>
    <name evidence="16" type="ORF">D3874_01590</name>
</gene>
<keyword evidence="9 13" id="KW-1015">Disulfide bond</keyword>
<dbReference type="PROSITE" id="PS00364">
    <property type="entry name" value="BACTERIAL_PQQ_2"/>
    <property type="match status" value="1"/>
</dbReference>
<dbReference type="CDD" id="cd10279">
    <property type="entry name" value="PQQ_ADH_II"/>
    <property type="match status" value="1"/>
</dbReference>
<feature type="binding site" evidence="11">
    <location>
        <position position="192"/>
    </location>
    <ligand>
        <name>pyrroloquinoline quinone</name>
        <dbReference type="ChEBI" id="CHEBI:58442"/>
    </ligand>
</feature>
<dbReference type="InterPro" id="IPR002372">
    <property type="entry name" value="PQQ_rpt_dom"/>
</dbReference>
<feature type="active site" description="Proton acceptor" evidence="10">
    <location>
        <position position="331"/>
    </location>
</feature>
<feature type="binding site" description="axial binding residue" evidence="12">
    <location>
        <position position="667"/>
    </location>
    <ligand>
        <name>heme c</name>
        <dbReference type="ChEBI" id="CHEBI:61717"/>
    </ligand>
    <ligandPart>
        <name>Fe</name>
        <dbReference type="ChEBI" id="CHEBI:18248"/>
    </ligandPart>
</feature>
<evidence type="ECO:0000256" key="2">
    <source>
        <dbReference type="ARBA" id="ARBA00022617"/>
    </source>
</evidence>
<keyword evidence="4 14" id="KW-0732">Signal</keyword>
<evidence type="ECO:0000256" key="8">
    <source>
        <dbReference type="ARBA" id="ARBA00023004"/>
    </source>
</evidence>
<evidence type="ECO:0000256" key="7">
    <source>
        <dbReference type="ARBA" id="ARBA00023002"/>
    </source>
</evidence>
<dbReference type="PROSITE" id="PS51007">
    <property type="entry name" value="CYTC"/>
    <property type="match status" value="1"/>
</dbReference>
<evidence type="ECO:0000259" key="15">
    <source>
        <dbReference type="PROSITE" id="PS51007"/>
    </source>
</evidence>
<comment type="cofactor">
    <cofactor evidence="12">
        <name>Ca(2+)</name>
        <dbReference type="ChEBI" id="CHEBI:29108"/>
    </cofactor>
    <text evidence="12">Binds 1 Ca(2+) ion per subunit.</text>
</comment>
<dbReference type="GO" id="GO:0020037">
    <property type="term" value="F:heme binding"/>
    <property type="evidence" value="ECO:0007669"/>
    <property type="project" value="InterPro"/>
</dbReference>
<dbReference type="Pfam" id="PF01011">
    <property type="entry name" value="PQQ"/>
    <property type="match status" value="2"/>
</dbReference>
<reference evidence="16 17" key="1">
    <citation type="submission" date="2018-09" db="EMBL/GenBank/DDBJ databases">
        <authorList>
            <person name="Zhu H."/>
        </authorList>
    </citation>
    <scope>NUCLEOTIDE SEQUENCE [LARGE SCALE GENOMIC DNA]</scope>
    <source>
        <strain evidence="16 17">K1W22B-8</strain>
    </source>
</reference>
<feature type="binding site" evidence="12">
    <location>
        <position position="210"/>
    </location>
    <ligand>
        <name>Ca(2+)</name>
        <dbReference type="ChEBI" id="CHEBI:29108"/>
    </ligand>
</feature>
<protein>
    <submittedName>
        <fullName evidence="16">PQQ-dependent dehydrogenase, methanol/ethanol family</fullName>
        <ecNumber evidence="16">1.1.2.-</ecNumber>
    </submittedName>
</protein>
<feature type="binding site" evidence="11">
    <location>
        <position position="146"/>
    </location>
    <ligand>
        <name>pyrroloquinoline quinone</name>
        <dbReference type="ChEBI" id="CHEBI:58442"/>
    </ligand>
</feature>
<dbReference type="InterPro" id="IPR017512">
    <property type="entry name" value="PQQ_MeOH/EtOH_DH"/>
</dbReference>
<dbReference type="PANTHER" id="PTHR32303">
    <property type="entry name" value="QUINOPROTEIN ALCOHOL DEHYDROGENASE (CYTOCHROME C)"/>
    <property type="match status" value="1"/>
</dbReference>
<dbReference type="GO" id="GO:0005509">
    <property type="term" value="F:calcium ion binding"/>
    <property type="evidence" value="ECO:0007669"/>
    <property type="project" value="InterPro"/>
</dbReference>
<comment type="cofactor">
    <cofactor evidence="11">
        <name>heme c</name>
        <dbReference type="ChEBI" id="CHEBI:61717"/>
    </cofactor>
    <text evidence="11">Binds 1 heme c group per subunit.</text>
</comment>
<evidence type="ECO:0000313" key="16">
    <source>
        <dbReference type="EMBL" id="RJF94556.1"/>
    </source>
</evidence>
<evidence type="ECO:0000256" key="13">
    <source>
        <dbReference type="PIRSR" id="PIRSR617512-4"/>
    </source>
</evidence>
<evidence type="ECO:0000256" key="5">
    <source>
        <dbReference type="ARBA" id="ARBA00022837"/>
    </source>
</evidence>
<dbReference type="GO" id="GO:0009055">
    <property type="term" value="F:electron transfer activity"/>
    <property type="evidence" value="ECO:0007669"/>
    <property type="project" value="InterPro"/>
</dbReference>
<feature type="binding site" evidence="11">
    <location>
        <begin position="208"/>
        <end position="209"/>
    </location>
    <ligand>
        <name>pyrroloquinoline quinone</name>
        <dbReference type="ChEBI" id="CHEBI:58442"/>
    </ligand>
</feature>
<feature type="chain" id="PRO_5019170776" evidence="14">
    <location>
        <begin position="26"/>
        <end position="704"/>
    </location>
</feature>
<accession>A0A418WTQ2</accession>
<feature type="binding site" evidence="12">
    <location>
        <position position="286"/>
    </location>
    <ligand>
        <name>Ca(2+)</name>
        <dbReference type="ChEBI" id="CHEBI:29108"/>
    </ligand>
</feature>
<evidence type="ECO:0000256" key="10">
    <source>
        <dbReference type="PIRSR" id="PIRSR617512-1"/>
    </source>
</evidence>
<dbReference type="InterPro" id="IPR036909">
    <property type="entry name" value="Cyt_c-like_dom_sf"/>
</dbReference>
<feature type="binding site" evidence="11">
    <location>
        <position position="358"/>
    </location>
    <ligand>
        <name>pyrroloquinoline quinone</name>
        <dbReference type="ChEBI" id="CHEBI:58442"/>
    </ligand>
</feature>
<feature type="domain" description="Cytochrome c" evidence="15">
    <location>
        <begin position="612"/>
        <end position="690"/>
    </location>
</feature>
<dbReference type="SUPFAM" id="SSF46626">
    <property type="entry name" value="Cytochrome c"/>
    <property type="match status" value="1"/>
</dbReference>
<dbReference type="EMBL" id="QYUK01000008">
    <property type="protein sequence ID" value="RJF94556.1"/>
    <property type="molecule type" value="Genomic_DNA"/>
</dbReference>
<dbReference type="RefSeq" id="WP_119775736.1">
    <property type="nucleotide sequence ID" value="NZ_QYUK01000008.1"/>
</dbReference>
<keyword evidence="8 12" id="KW-0408">Iron</keyword>
<comment type="cofactor">
    <cofactor evidence="11">
        <name>pyrroloquinoline quinone</name>
        <dbReference type="ChEBI" id="CHEBI:58442"/>
    </cofactor>
    <text evidence="11">Binds 1 PQQ group per subunit.</text>
</comment>
<feature type="binding site" evidence="11">
    <location>
        <position position="266"/>
    </location>
    <ligand>
        <name>pyrroloquinoline quinone</name>
        <dbReference type="ChEBI" id="CHEBI:58442"/>
    </ligand>
</feature>
<dbReference type="GO" id="GO:0030288">
    <property type="term" value="C:outer membrane-bounded periplasmic space"/>
    <property type="evidence" value="ECO:0007669"/>
    <property type="project" value="InterPro"/>
</dbReference>
<keyword evidence="7 16" id="KW-0560">Oxidoreductase</keyword>
<dbReference type="FunFam" id="2.140.10.10:FF:000003">
    <property type="entry name" value="Methanol dehydrogenase, large subunit"/>
    <property type="match status" value="1"/>
</dbReference>
<feature type="binding site" evidence="12">
    <location>
        <position position="331"/>
    </location>
    <ligand>
        <name>Ca(2+)</name>
        <dbReference type="ChEBI" id="CHEBI:29108"/>
    </ligand>
</feature>
<evidence type="ECO:0000313" key="17">
    <source>
        <dbReference type="Proteomes" id="UP000284605"/>
    </source>
</evidence>
<keyword evidence="6 11" id="KW-0634">PQQ</keyword>
<name>A0A418WTQ2_9PROT</name>
<evidence type="ECO:0000256" key="14">
    <source>
        <dbReference type="SAM" id="SignalP"/>
    </source>
</evidence>
<evidence type="ECO:0000256" key="12">
    <source>
        <dbReference type="PIRSR" id="PIRSR617512-3"/>
    </source>
</evidence>
<feature type="binding site" evidence="11">
    <location>
        <begin position="418"/>
        <end position="419"/>
    </location>
    <ligand>
        <name>pyrroloquinoline quinone</name>
        <dbReference type="ChEBI" id="CHEBI:58442"/>
    </ligand>
</feature>
<dbReference type="GO" id="GO:0016614">
    <property type="term" value="F:oxidoreductase activity, acting on CH-OH group of donors"/>
    <property type="evidence" value="ECO:0007669"/>
    <property type="project" value="InterPro"/>
</dbReference>